<comment type="caution">
    <text evidence="2">The sequence shown here is derived from an EMBL/GenBank/DDBJ whole genome shotgun (WGS) entry which is preliminary data.</text>
</comment>
<sequence length="170" mass="19425">MDSGIISAWADVASAILAFFALLAACYACYVSRKDLKYRLDPKPKLHLCVAYDCEDGKDGYQLVCINSGDMAAIINIKEPKPKRTIKYIHRNWPSAKFDNEAINSIIVDPHTKKKIFFVDKSFCNKVIGEKRKNINYCLKIFEAINKIESDLIFDFNKNENITVKEVQHV</sequence>
<name>C2EVP0_9LACO</name>
<feature type="transmembrane region" description="Helical" evidence="1">
    <location>
        <begin position="6"/>
        <end position="30"/>
    </location>
</feature>
<accession>C2EVP0</accession>
<proteinExistence type="predicted"/>
<evidence type="ECO:0000256" key="1">
    <source>
        <dbReference type="SAM" id="Phobius"/>
    </source>
</evidence>
<dbReference type="Proteomes" id="UP000004483">
    <property type="component" value="Unassembled WGS sequence"/>
</dbReference>
<dbReference type="AlphaFoldDB" id="C2EVP0"/>
<dbReference type="RefSeq" id="WP_003716793.1">
    <property type="nucleotide sequence ID" value="NZ_AZGL01000022.1"/>
</dbReference>
<dbReference type="EMBL" id="ACGV01000160">
    <property type="protein sequence ID" value="EEJ40029.1"/>
    <property type="molecule type" value="Genomic_DNA"/>
</dbReference>
<evidence type="ECO:0000313" key="3">
    <source>
        <dbReference type="Proteomes" id="UP000004483"/>
    </source>
</evidence>
<keyword evidence="1" id="KW-1133">Transmembrane helix</keyword>
<keyword evidence="1" id="KW-0472">Membrane</keyword>
<dbReference type="PATRIC" id="fig|1423814.6.peg.636"/>
<reference evidence="2 3" key="1">
    <citation type="submission" date="2009-01" db="EMBL/GenBank/DDBJ databases">
        <authorList>
            <person name="Qin X."/>
            <person name="Bachman B."/>
            <person name="Battles P."/>
            <person name="Bell A."/>
            <person name="Bess C."/>
            <person name="Bickham C."/>
            <person name="Chaboub L."/>
            <person name="Chen D."/>
            <person name="Coyle M."/>
            <person name="Deiros D.R."/>
            <person name="Dinh H."/>
            <person name="Forbes L."/>
            <person name="Fowler G."/>
            <person name="Francisco L."/>
            <person name="Fu Q."/>
            <person name="Gubbala S."/>
            <person name="Hale W."/>
            <person name="Han Y."/>
            <person name="Hemphill L."/>
            <person name="Highlander S.K."/>
            <person name="Hirani K."/>
            <person name="Hogues M."/>
            <person name="Jackson L."/>
            <person name="Jakkamsetti A."/>
            <person name="Javaid M."/>
            <person name="Jiang H."/>
            <person name="Korchina V."/>
            <person name="Kovar C."/>
            <person name="Lara F."/>
            <person name="Lee S."/>
            <person name="Mata R."/>
            <person name="Mathew T."/>
            <person name="Moen C."/>
            <person name="Morales K."/>
            <person name="Munidasa M."/>
            <person name="Nazareth L."/>
            <person name="Ngo R."/>
            <person name="Nguyen L."/>
            <person name="Okwuonu G."/>
            <person name="Ongeri F."/>
            <person name="Patil S."/>
            <person name="Petrosino J."/>
            <person name="Pham C."/>
            <person name="Pham P."/>
            <person name="Pu L.-L."/>
            <person name="Puazo M."/>
            <person name="Raj R."/>
            <person name="Reid J."/>
            <person name="Rouhana J."/>
            <person name="Saada N."/>
            <person name="Shang Y."/>
            <person name="Simmons D."/>
            <person name="Thornton R."/>
            <person name="Warren J."/>
            <person name="Weissenberger G."/>
            <person name="Zhang J."/>
            <person name="Zhang L."/>
            <person name="Zhou C."/>
            <person name="Zhu D."/>
            <person name="Muzny D."/>
            <person name="Worley K."/>
            <person name="Gibbs R."/>
        </authorList>
    </citation>
    <scope>NUCLEOTIDE SEQUENCE [LARGE SCALE GENOMIC DNA]</scope>
    <source>
        <strain evidence="2 3">ATCC 49540</strain>
    </source>
</reference>
<protein>
    <submittedName>
        <fullName evidence="2">Uncharacterized protein</fullName>
    </submittedName>
</protein>
<gene>
    <name evidence="2" type="ORF">HMPREF0549_1526</name>
</gene>
<dbReference type="HOGENOM" id="CLU_1568784_0_0_9"/>
<keyword evidence="1" id="KW-0812">Transmembrane</keyword>
<organism evidence="2 3">
    <name type="scientific">Limosilactobacillus vaginalis DSM 5837 = ATCC 49540</name>
    <dbReference type="NCBI Taxonomy" id="1423814"/>
    <lineage>
        <taxon>Bacteria</taxon>
        <taxon>Bacillati</taxon>
        <taxon>Bacillota</taxon>
        <taxon>Bacilli</taxon>
        <taxon>Lactobacillales</taxon>
        <taxon>Lactobacillaceae</taxon>
        <taxon>Limosilactobacillus</taxon>
    </lineage>
</organism>
<evidence type="ECO:0000313" key="2">
    <source>
        <dbReference type="EMBL" id="EEJ40029.1"/>
    </source>
</evidence>